<protein>
    <submittedName>
        <fullName evidence="7">Crotonase/enoyl-CoA hydratase family protein</fullName>
    </submittedName>
</protein>
<sequence length="261" mass="27822">MTVTVERRGPITVITLDRPDVRNAVDHHHARALTEAFQEFDSDESASVAVFHGAGGNFCAGADLKAVAKDDIDIAEPGDEGPAGMGPTRLLLSKPVIAAVDGFAVAGGLELAIWADLRVADPGATFGVFCRRWGVPLIDGGTIRLPRLIGHSHALDMILTGRPVGAEEAQRMGLANRVSAPGRALDEAIELAEQLARFPQECMRQDRLSSYEQESLPLDEAIANEWKRGMVSLVDAFSGAGRFAAGLGRHGSFADSRTTEK</sequence>
<evidence type="ECO:0000256" key="4">
    <source>
        <dbReference type="ARBA" id="ARBA00023709"/>
    </source>
</evidence>
<proteinExistence type="inferred from homology"/>
<comment type="catalytic activity">
    <reaction evidence="4">
        <text>a (3S)-3-hydroxyacyl-CoA = a (2E)-enoyl-CoA + H2O</text>
        <dbReference type="Rhea" id="RHEA:16105"/>
        <dbReference type="ChEBI" id="CHEBI:15377"/>
        <dbReference type="ChEBI" id="CHEBI:57318"/>
        <dbReference type="ChEBI" id="CHEBI:58856"/>
        <dbReference type="EC" id="4.2.1.17"/>
    </reaction>
</comment>
<dbReference type="InterPro" id="IPR018376">
    <property type="entry name" value="Enoyl-CoA_hyd/isom_CS"/>
</dbReference>
<dbReference type="GO" id="GO:0006631">
    <property type="term" value="P:fatty acid metabolic process"/>
    <property type="evidence" value="ECO:0007669"/>
    <property type="project" value="UniProtKB-KW"/>
</dbReference>
<evidence type="ECO:0000256" key="1">
    <source>
        <dbReference type="ARBA" id="ARBA00002994"/>
    </source>
</evidence>
<reference evidence="7" key="1">
    <citation type="submission" date="2020-09" db="EMBL/GenBank/DDBJ databases">
        <title>Hoyosella lacisalsi sp. nov., a halotolerant actinobacterium isolated from soil of Lake Gudzhirganskoe.</title>
        <authorList>
            <person name="Yang Q."/>
            <person name="Guo P.Y."/>
            <person name="Liu S.W."/>
            <person name="Li F.N."/>
            <person name="Sun C.H."/>
        </authorList>
    </citation>
    <scope>NUCLEOTIDE SEQUENCE</scope>
    <source>
        <strain evidence="7">G463</strain>
    </source>
</reference>
<gene>
    <name evidence="7" type="ORF">HT102_00525</name>
</gene>
<comment type="caution">
    <text evidence="7">The sequence shown here is derived from an EMBL/GenBank/DDBJ whole genome shotgun (WGS) entry which is preliminary data.</text>
</comment>
<keyword evidence="8" id="KW-1185">Reference proteome</keyword>
<dbReference type="GO" id="GO:0004300">
    <property type="term" value="F:enoyl-CoA hydratase activity"/>
    <property type="evidence" value="ECO:0007669"/>
    <property type="project" value="UniProtKB-EC"/>
</dbReference>
<dbReference type="Gene3D" id="1.10.287.2460">
    <property type="match status" value="1"/>
</dbReference>
<name>A0A927JAR6_9ACTN</name>
<keyword evidence="3" id="KW-0276">Fatty acid metabolism</keyword>
<dbReference type="RefSeq" id="WP_192037465.1">
    <property type="nucleotide sequence ID" value="NZ_JACYWE010000001.1"/>
</dbReference>
<comment type="function">
    <text evidence="1">Could possibly oxidize fatty acids using specific components.</text>
</comment>
<dbReference type="PROSITE" id="PS00166">
    <property type="entry name" value="ENOYL_COA_HYDRATASE"/>
    <property type="match status" value="1"/>
</dbReference>
<dbReference type="SUPFAM" id="SSF52096">
    <property type="entry name" value="ClpP/crotonase"/>
    <property type="match status" value="1"/>
</dbReference>
<evidence type="ECO:0000256" key="2">
    <source>
        <dbReference type="ARBA" id="ARBA00005254"/>
    </source>
</evidence>
<evidence type="ECO:0000256" key="5">
    <source>
        <dbReference type="ARBA" id="ARBA00023717"/>
    </source>
</evidence>
<evidence type="ECO:0000256" key="3">
    <source>
        <dbReference type="ARBA" id="ARBA00022832"/>
    </source>
</evidence>
<evidence type="ECO:0000313" key="8">
    <source>
        <dbReference type="Proteomes" id="UP000642993"/>
    </source>
</evidence>
<dbReference type="Proteomes" id="UP000642993">
    <property type="component" value="Unassembled WGS sequence"/>
</dbReference>
<keyword evidence="3" id="KW-0443">Lipid metabolism</keyword>
<dbReference type="EMBL" id="JACYWE010000001">
    <property type="protein sequence ID" value="MBD8504972.1"/>
    <property type="molecule type" value="Genomic_DNA"/>
</dbReference>
<comment type="catalytic activity">
    <reaction evidence="5">
        <text>a 4-saturated-(3S)-3-hydroxyacyl-CoA = a (3E)-enoyl-CoA + H2O</text>
        <dbReference type="Rhea" id="RHEA:20724"/>
        <dbReference type="ChEBI" id="CHEBI:15377"/>
        <dbReference type="ChEBI" id="CHEBI:58521"/>
        <dbReference type="ChEBI" id="CHEBI:137480"/>
        <dbReference type="EC" id="4.2.1.17"/>
    </reaction>
</comment>
<organism evidence="7 8">
    <name type="scientific">Lolliginicoccus lacisalsi</name>
    <dbReference type="NCBI Taxonomy" id="2742202"/>
    <lineage>
        <taxon>Bacteria</taxon>
        <taxon>Bacillati</taxon>
        <taxon>Actinomycetota</taxon>
        <taxon>Actinomycetes</taxon>
        <taxon>Mycobacteriales</taxon>
        <taxon>Hoyosellaceae</taxon>
        <taxon>Lolliginicoccus</taxon>
    </lineage>
</organism>
<dbReference type="Gene3D" id="3.90.226.10">
    <property type="entry name" value="2-enoyl-CoA Hydratase, Chain A, domain 1"/>
    <property type="match status" value="1"/>
</dbReference>
<dbReference type="InterPro" id="IPR029045">
    <property type="entry name" value="ClpP/crotonase-like_dom_sf"/>
</dbReference>
<accession>A0A927JAR6</accession>
<dbReference type="PANTHER" id="PTHR43802">
    <property type="entry name" value="ENOYL-COA HYDRATASE"/>
    <property type="match status" value="1"/>
</dbReference>
<dbReference type="PANTHER" id="PTHR43802:SF1">
    <property type="entry name" value="IP11341P-RELATED"/>
    <property type="match status" value="1"/>
</dbReference>
<dbReference type="AlphaFoldDB" id="A0A927JAR6"/>
<dbReference type="NCBIfam" id="NF006108">
    <property type="entry name" value="PRK08259.1"/>
    <property type="match status" value="1"/>
</dbReference>
<evidence type="ECO:0000313" key="7">
    <source>
        <dbReference type="EMBL" id="MBD8504972.1"/>
    </source>
</evidence>
<dbReference type="Pfam" id="PF00378">
    <property type="entry name" value="ECH_1"/>
    <property type="match status" value="1"/>
</dbReference>
<dbReference type="InterPro" id="IPR001753">
    <property type="entry name" value="Enoyl-CoA_hydra/iso"/>
</dbReference>
<comment type="similarity">
    <text evidence="2 6">Belongs to the enoyl-CoA hydratase/isomerase family.</text>
</comment>
<evidence type="ECO:0000256" key="6">
    <source>
        <dbReference type="RuleBase" id="RU003707"/>
    </source>
</evidence>
<dbReference type="CDD" id="cd06558">
    <property type="entry name" value="crotonase-like"/>
    <property type="match status" value="1"/>
</dbReference>